<keyword evidence="2" id="KW-0472">Membrane</keyword>
<dbReference type="PANTHER" id="PTHR13527">
    <property type="entry name" value="SAYSVFN DOMAIN-CONTAINING PROTEIN 1"/>
    <property type="match status" value="1"/>
</dbReference>
<name>A0ABD0SI26_LOXSC</name>
<dbReference type="Proteomes" id="UP001549921">
    <property type="component" value="Unassembled WGS sequence"/>
</dbReference>
<dbReference type="EMBL" id="JBEDNZ010000020">
    <property type="protein sequence ID" value="KAL0819485.1"/>
    <property type="molecule type" value="Genomic_DNA"/>
</dbReference>
<dbReference type="InterPro" id="IPR039159">
    <property type="entry name" value="SAYSD1"/>
</dbReference>
<protein>
    <recommendedName>
        <fullName evidence="3">SAYSvFN domain-containing protein</fullName>
    </recommendedName>
</protein>
<reference evidence="4 5" key="1">
    <citation type="submission" date="2024-06" db="EMBL/GenBank/DDBJ databases">
        <title>A chromosome-level genome assembly of beet webworm, Loxostege sticticalis.</title>
        <authorList>
            <person name="Zhang Y."/>
        </authorList>
    </citation>
    <scope>NUCLEOTIDE SEQUENCE [LARGE SCALE GENOMIC DNA]</scope>
    <source>
        <strain evidence="4">AQ028</strain>
        <tissue evidence="4">Male pupae</tissue>
    </source>
</reference>
<dbReference type="InterPro" id="IPR019387">
    <property type="entry name" value="SAYSvFN_dom"/>
</dbReference>
<evidence type="ECO:0000256" key="2">
    <source>
        <dbReference type="SAM" id="Phobius"/>
    </source>
</evidence>
<dbReference type="AlphaFoldDB" id="A0ABD0SI26"/>
<keyword evidence="2" id="KW-0812">Transmembrane</keyword>
<feature type="domain" description="SAYSvFN" evidence="3">
    <location>
        <begin position="108"/>
        <end position="176"/>
    </location>
</feature>
<proteinExistence type="predicted"/>
<evidence type="ECO:0000313" key="4">
    <source>
        <dbReference type="EMBL" id="KAL0819485.1"/>
    </source>
</evidence>
<keyword evidence="2" id="KW-1133">Transmembrane helix</keyword>
<sequence length="184" mass="21427">MEAKLKEYRALRRRKQLINEAKEKLEAGKNKLVDLLVPKVFTDMGKERDEEEVLLMENEETQIEERKYFPPEPESPSEVTSEVSEVESFVEENPESWRYFTVKWAIYAIIWLTLFGIFLKIQFGAVFFVISVLIGICINTRTRPRKKGEVSAYSVFNDNCVSIDGTLKAEQFEREIRYGAASVR</sequence>
<gene>
    <name evidence="4" type="ORF">ABMA28_007585</name>
</gene>
<organism evidence="4 5">
    <name type="scientific">Loxostege sticticalis</name>
    <name type="common">Beet webworm moth</name>
    <dbReference type="NCBI Taxonomy" id="481309"/>
    <lineage>
        <taxon>Eukaryota</taxon>
        <taxon>Metazoa</taxon>
        <taxon>Ecdysozoa</taxon>
        <taxon>Arthropoda</taxon>
        <taxon>Hexapoda</taxon>
        <taxon>Insecta</taxon>
        <taxon>Pterygota</taxon>
        <taxon>Neoptera</taxon>
        <taxon>Endopterygota</taxon>
        <taxon>Lepidoptera</taxon>
        <taxon>Glossata</taxon>
        <taxon>Ditrysia</taxon>
        <taxon>Pyraloidea</taxon>
        <taxon>Crambidae</taxon>
        <taxon>Pyraustinae</taxon>
        <taxon>Loxostege</taxon>
    </lineage>
</organism>
<feature type="transmembrane region" description="Helical" evidence="2">
    <location>
        <begin position="104"/>
        <end position="137"/>
    </location>
</feature>
<dbReference type="Pfam" id="PF10260">
    <property type="entry name" value="SAYSvFN"/>
    <property type="match status" value="1"/>
</dbReference>
<keyword evidence="1" id="KW-0175">Coiled coil</keyword>
<feature type="coiled-coil region" evidence="1">
    <location>
        <begin position="1"/>
        <end position="66"/>
    </location>
</feature>
<evidence type="ECO:0000259" key="3">
    <source>
        <dbReference type="Pfam" id="PF10260"/>
    </source>
</evidence>
<evidence type="ECO:0000256" key="1">
    <source>
        <dbReference type="SAM" id="Coils"/>
    </source>
</evidence>
<evidence type="ECO:0000313" key="5">
    <source>
        <dbReference type="Proteomes" id="UP001549921"/>
    </source>
</evidence>
<comment type="caution">
    <text evidence="4">The sequence shown here is derived from an EMBL/GenBank/DDBJ whole genome shotgun (WGS) entry which is preliminary data.</text>
</comment>
<accession>A0ABD0SI26</accession>
<dbReference type="PANTHER" id="PTHR13527:SF0">
    <property type="entry name" value="SAYSVFN DOMAIN-CONTAINING PROTEIN 1"/>
    <property type="match status" value="1"/>
</dbReference>